<keyword evidence="3" id="KW-0436">Ligase</keyword>
<protein>
    <submittedName>
        <fullName evidence="3">DNA ligase</fullName>
    </submittedName>
</protein>
<dbReference type="RefSeq" id="WP_224461330.1">
    <property type="nucleotide sequence ID" value="NZ_JAIQZE010000008.1"/>
</dbReference>
<proteinExistence type="predicted"/>
<feature type="region of interest" description="Disordered" evidence="1">
    <location>
        <begin position="1"/>
        <end position="30"/>
    </location>
</feature>
<name>A0ABS7XLY2_9FLAO</name>
<reference evidence="4" key="1">
    <citation type="submission" date="2023-07" db="EMBL/GenBank/DDBJ databases">
        <title>Novel species isolated from saline lakes on Tibetan Plateau.</title>
        <authorList>
            <person name="Lu H."/>
        </authorList>
    </citation>
    <scope>NUCLEOTIDE SEQUENCE [LARGE SCALE GENOMIC DNA]</scope>
    <source>
        <strain evidence="4">CAK8W</strain>
    </source>
</reference>
<accession>A0ABS7XLY2</accession>
<feature type="region of interest" description="Disordered" evidence="1">
    <location>
        <begin position="166"/>
        <end position="198"/>
    </location>
</feature>
<comment type="caution">
    <text evidence="3">The sequence shown here is derived from an EMBL/GenBank/DDBJ whole genome shotgun (WGS) entry which is preliminary data.</text>
</comment>
<dbReference type="NCBIfam" id="TIGR02777">
    <property type="entry name" value="LigD_PE_dom"/>
    <property type="match status" value="1"/>
</dbReference>
<sequence>MSSKEYKEKRDFNKTNEPVGNKEKSSGDHPIFVIQKHEATQLHYDFRIEIEGSLKSWSVPKGPSTDPSEKQMAIPTGDHPLEYADFEGVIPEDEYGGGTVMIWDKGTFENIKKDEDGNPMSLKKSYEIGTVEVRLKGKKIEGGYAMVEMKSGKMEGNWLLIKMDDDEADARRNPTNTENKSVESGRTLNEIEKEESES</sequence>
<gene>
    <name evidence="3" type="ORF">LB452_08605</name>
</gene>
<evidence type="ECO:0000259" key="2">
    <source>
        <dbReference type="Pfam" id="PF13298"/>
    </source>
</evidence>
<dbReference type="EMBL" id="JAIQZE010000008">
    <property type="protein sequence ID" value="MBZ9778982.1"/>
    <property type="molecule type" value="Genomic_DNA"/>
</dbReference>
<dbReference type="Pfam" id="PF13298">
    <property type="entry name" value="LigD_N"/>
    <property type="match status" value="1"/>
</dbReference>
<feature type="compositionally biased region" description="Basic and acidic residues" evidence="1">
    <location>
        <begin position="1"/>
        <end position="27"/>
    </location>
</feature>
<dbReference type="GO" id="GO:0016874">
    <property type="term" value="F:ligase activity"/>
    <property type="evidence" value="ECO:0007669"/>
    <property type="project" value="UniProtKB-KW"/>
</dbReference>
<dbReference type="PANTHER" id="PTHR39465">
    <property type="entry name" value="DNA LIGASE D, 3'-PHOSPHOESTERASE DOMAIN"/>
    <property type="match status" value="1"/>
</dbReference>
<evidence type="ECO:0000256" key="1">
    <source>
        <dbReference type="SAM" id="MobiDB-lite"/>
    </source>
</evidence>
<evidence type="ECO:0000313" key="3">
    <source>
        <dbReference type="EMBL" id="MBZ9778982.1"/>
    </source>
</evidence>
<keyword evidence="4" id="KW-1185">Reference proteome</keyword>
<dbReference type="InterPro" id="IPR014144">
    <property type="entry name" value="LigD_PE_domain"/>
</dbReference>
<feature type="domain" description="DNA ligase D 3'-phosphoesterase" evidence="2">
    <location>
        <begin position="35"/>
        <end position="147"/>
    </location>
</feature>
<feature type="compositionally biased region" description="Polar residues" evidence="1">
    <location>
        <begin position="173"/>
        <end position="187"/>
    </location>
</feature>
<organism evidence="3 4">
    <name type="scientific">Psychroflexus longus</name>
    <dbReference type="NCBI Taxonomy" id="2873596"/>
    <lineage>
        <taxon>Bacteria</taxon>
        <taxon>Pseudomonadati</taxon>
        <taxon>Bacteroidota</taxon>
        <taxon>Flavobacteriia</taxon>
        <taxon>Flavobacteriales</taxon>
        <taxon>Flavobacteriaceae</taxon>
        <taxon>Psychroflexus</taxon>
    </lineage>
</organism>
<dbReference type="Proteomes" id="UP001199314">
    <property type="component" value="Unassembled WGS sequence"/>
</dbReference>
<evidence type="ECO:0000313" key="4">
    <source>
        <dbReference type="Proteomes" id="UP001199314"/>
    </source>
</evidence>
<dbReference type="PANTHER" id="PTHR39465:SF1">
    <property type="entry name" value="DNA LIGASE D 3'-PHOSPHOESTERASE DOMAIN-CONTAINING PROTEIN"/>
    <property type="match status" value="1"/>
</dbReference>